<dbReference type="AlphaFoldDB" id="A0A8S4P1X9"/>
<accession>A0A8S4P1X9</accession>
<organism evidence="6 7">
    <name type="scientific">Owenia fusiformis</name>
    <name type="common">Polychaete worm</name>
    <dbReference type="NCBI Taxonomy" id="6347"/>
    <lineage>
        <taxon>Eukaryota</taxon>
        <taxon>Metazoa</taxon>
        <taxon>Spiralia</taxon>
        <taxon>Lophotrochozoa</taxon>
        <taxon>Annelida</taxon>
        <taxon>Polychaeta</taxon>
        <taxon>Sedentaria</taxon>
        <taxon>Canalipalpata</taxon>
        <taxon>Sabellida</taxon>
        <taxon>Oweniida</taxon>
        <taxon>Oweniidae</taxon>
        <taxon>Owenia</taxon>
    </lineage>
</organism>
<keyword evidence="4" id="KW-0732">Signal</keyword>
<keyword evidence="3 4" id="KW-0378">Hydrolase</keyword>
<evidence type="ECO:0000256" key="2">
    <source>
        <dbReference type="ARBA" id="ARBA00022487"/>
    </source>
</evidence>
<comment type="similarity">
    <text evidence="1 4">Belongs to the type-B carboxylesterase/lipase family.</text>
</comment>
<evidence type="ECO:0000313" key="7">
    <source>
        <dbReference type="Proteomes" id="UP000749559"/>
    </source>
</evidence>
<dbReference type="Proteomes" id="UP000749559">
    <property type="component" value="Unassembled WGS sequence"/>
</dbReference>
<comment type="caution">
    <text evidence="6">The sequence shown here is derived from an EMBL/GenBank/DDBJ whole genome shotgun (WGS) entry which is preliminary data.</text>
</comment>
<dbReference type="PANTHER" id="PTHR43918:SF4">
    <property type="entry name" value="CARBOXYLIC ESTER HYDROLASE"/>
    <property type="match status" value="1"/>
</dbReference>
<evidence type="ECO:0000256" key="1">
    <source>
        <dbReference type="ARBA" id="ARBA00005964"/>
    </source>
</evidence>
<dbReference type="OrthoDB" id="408631at2759"/>
<dbReference type="PROSITE" id="PS00122">
    <property type="entry name" value="CARBOXYLESTERASE_B_1"/>
    <property type="match status" value="1"/>
</dbReference>
<name>A0A8S4P1X9_OWEFU</name>
<evidence type="ECO:0000256" key="4">
    <source>
        <dbReference type="RuleBase" id="RU361235"/>
    </source>
</evidence>
<evidence type="ECO:0000259" key="5">
    <source>
        <dbReference type="Pfam" id="PF00135"/>
    </source>
</evidence>
<evidence type="ECO:0000313" key="6">
    <source>
        <dbReference type="EMBL" id="CAH1787164.1"/>
    </source>
</evidence>
<dbReference type="FunFam" id="3.40.50.1820:FF:000128">
    <property type="entry name" value="Carboxylic ester hydrolase"/>
    <property type="match status" value="1"/>
</dbReference>
<feature type="signal peptide" evidence="4">
    <location>
        <begin position="1"/>
        <end position="16"/>
    </location>
</feature>
<dbReference type="GO" id="GO:0005615">
    <property type="term" value="C:extracellular space"/>
    <property type="evidence" value="ECO:0007669"/>
    <property type="project" value="TreeGrafter"/>
</dbReference>
<dbReference type="InterPro" id="IPR019826">
    <property type="entry name" value="Carboxylesterase_B_AS"/>
</dbReference>
<dbReference type="SUPFAM" id="SSF53474">
    <property type="entry name" value="alpha/beta-Hydrolases"/>
    <property type="match status" value="1"/>
</dbReference>
<dbReference type="GO" id="GO:0005886">
    <property type="term" value="C:plasma membrane"/>
    <property type="evidence" value="ECO:0007669"/>
    <property type="project" value="TreeGrafter"/>
</dbReference>
<dbReference type="Gene3D" id="3.40.50.1820">
    <property type="entry name" value="alpha/beta hydrolase"/>
    <property type="match status" value="1"/>
</dbReference>
<keyword evidence="2" id="KW-0719">Serine esterase</keyword>
<feature type="domain" description="Carboxylesterase type B" evidence="5">
    <location>
        <begin position="27"/>
        <end position="553"/>
    </location>
</feature>
<dbReference type="InterPro" id="IPR029058">
    <property type="entry name" value="AB_hydrolase_fold"/>
</dbReference>
<sequence length="572" mass="63787">MYFTILYGILLSGVVAEAVSGPTVFHTIKDGGLRGYLQYSTNEEEKPILTFRNIPYAAPPIGDLRFKPPQKNKPWSGVRDATEKAPECPQNAAMSDILKDAGWPVEATRPMNEDCLRLDVFTPTLNEKAKLPVMVWIHGGGLMMGSNRMYDGTVLAATDVVVVTINYRLGILAWLSTGDEDAPGNVGFLDQIQALKWVKENIESFGGDPDKVTIFGQSAGGASVVALCISSLGEGLFSRAIAQSGSLLYSDFLQPAESVRSAITELAKAVDCNETGNNKEIITCLRSKTYEDLANAPPPESIGYWPFLPIYNDTFMPKHPQDMVRESDVQAHIKSLDIMTGITENEGYLVSGVTTAPHFSKNKTRETMFQDLKHFIQMLSMPDPSDEEAYERLVKALNEKYLPQENPTDDDLILAMSRLTGDQMLTIPTLRSANKFKEIGANVFVYELNHSPLQLNQGRPKYIKADHGDDLCYMFGFSKNPLNTEATIIWNDDDLILEKQMLKYWTNFAKTGNPNGGDLLEWPNFSTDNHEAISLRTNSVILTQFRDDLVKFWSEKVPNVVKKQDSDQKEEL</sequence>
<dbReference type="InterPro" id="IPR050654">
    <property type="entry name" value="AChE-related_enzymes"/>
</dbReference>
<dbReference type="Pfam" id="PF00135">
    <property type="entry name" value="COesterase"/>
    <property type="match status" value="1"/>
</dbReference>
<evidence type="ECO:0000256" key="3">
    <source>
        <dbReference type="ARBA" id="ARBA00022801"/>
    </source>
</evidence>
<dbReference type="EMBL" id="CAIIXF020000006">
    <property type="protein sequence ID" value="CAH1787164.1"/>
    <property type="molecule type" value="Genomic_DNA"/>
</dbReference>
<feature type="chain" id="PRO_5035960673" description="Carboxylic ester hydrolase" evidence="4">
    <location>
        <begin position="17"/>
        <end position="572"/>
    </location>
</feature>
<dbReference type="InterPro" id="IPR002018">
    <property type="entry name" value="CarbesteraseB"/>
</dbReference>
<dbReference type="EC" id="3.1.1.-" evidence="4"/>
<dbReference type="GO" id="GO:0019695">
    <property type="term" value="P:choline metabolic process"/>
    <property type="evidence" value="ECO:0007669"/>
    <property type="project" value="TreeGrafter"/>
</dbReference>
<gene>
    <name evidence="6" type="ORF">OFUS_LOCUS12922</name>
</gene>
<dbReference type="GO" id="GO:0006581">
    <property type="term" value="P:acetylcholine catabolic process"/>
    <property type="evidence" value="ECO:0007669"/>
    <property type="project" value="TreeGrafter"/>
</dbReference>
<proteinExistence type="inferred from homology"/>
<dbReference type="GO" id="GO:0003990">
    <property type="term" value="F:acetylcholinesterase activity"/>
    <property type="evidence" value="ECO:0007669"/>
    <property type="project" value="TreeGrafter"/>
</dbReference>
<reference evidence="6" key="1">
    <citation type="submission" date="2022-03" db="EMBL/GenBank/DDBJ databases">
        <authorList>
            <person name="Martin C."/>
        </authorList>
    </citation>
    <scope>NUCLEOTIDE SEQUENCE</scope>
</reference>
<protein>
    <recommendedName>
        <fullName evidence="4">Carboxylic ester hydrolase</fullName>
        <ecNumber evidence="4">3.1.1.-</ecNumber>
    </recommendedName>
</protein>
<keyword evidence="7" id="KW-1185">Reference proteome</keyword>
<dbReference type="PANTHER" id="PTHR43918">
    <property type="entry name" value="ACETYLCHOLINESTERASE"/>
    <property type="match status" value="1"/>
</dbReference>